<dbReference type="InterPro" id="IPR029026">
    <property type="entry name" value="tRNA_m1G_MTases_N"/>
</dbReference>
<dbReference type="NCBIfam" id="TIGR00186">
    <property type="entry name" value="rRNA_methyl_3"/>
    <property type="match status" value="1"/>
</dbReference>
<dbReference type="EMBL" id="AYKG01000006">
    <property type="protein sequence ID" value="ROO31300.1"/>
    <property type="molecule type" value="Genomic_DNA"/>
</dbReference>
<accession>A0A423PZY2</accession>
<dbReference type="GO" id="GO:0032259">
    <property type="term" value="P:methylation"/>
    <property type="evidence" value="ECO:0007669"/>
    <property type="project" value="UniProtKB-KW"/>
</dbReference>
<protein>
    <submittedName>
        <fullName evidence="4">23S rRNA (Guanosine-2'-O-)-methyltransferase</fullName>
    </submittedName>
</protein>
<dbReference type="SMART" id="SM00967">
    <property type="entry name" value="SpoU_sub_bind"/>
    <property type="match status" value="1"/>
</dbReference>
<organism evidence="4 5">
    <name type="scientific">Salinisphaera japonica YTM-1</name>
    <dbReference type="NCBI Taxonomy" id="1209778"/>
    <lineage>
        <taxon>Bacteria</taxon>
        <taxon>Pseudomonadati</taxon>
        <taxon>Pseudomonadota</taxon>
        <taxon>Gammaproteobacteria</taxon>
        <taxon>Salinisphaerales</taxon>
        <taxon>Salinisphaeraceae</taxon>
        <taxon>Salinisphaera</taxon>
    </lineage>
</organism>
<dbReference type="InterPro" id="IPR004441">
    <property type="entry name" value="rRNA_MeTrfase_TrmH"/>
</dbReference>
<dbReference type="FunCoup" id="A0A423PZY2">
    <property type="interactions" value="488"/>
</dbReference>
<dbReference type="Gene3D" id="3.30.1330.30">
    <property type="match status" value="1"/>
</dbReference>
<evidence type="ECO:0000256" key="2">
    <source>
        <dbReference type="ARBA" id="ARBA00022679"/>
    </source>
</evidence>
<feature type="domain" description="RNA 2-O ribose methyltransferase substrate binding" evidence="3">
    <location>
        <begin position="10"/>
        <end position="85"/>
    </location>
</feature>
<comment type="caution">
    <text evidence="4">The sequence shown here is derived from an EMBL/GenBank/DDBJ whole genome shotgun (WGS) entry which is preliminary data.</text>
</comment>
<keyword evidence="2 4" id="KW-0808">Transferase</keyword>
<dbReference type="SUPFAM" id="SSF55315">
    <property type="entry name" value="L30e-like"/>
    <property type="match status" value="1"/>
</dbReference>
<keyword evidence="5" id="KW-1185">Reference proteome</keyword>
<dbReference type="InterPro" id="IPR029064">
    <property type="entry name" value="Ribosomal_eL30-like_sf"/>
</dbReference>
<evidence type="ECO:0000313" key="5">
    <source>
        <dbReference type="Proteomes" id="UP000285310"/>
    </source>
</evidence>
<dbReference type="InParanoid" id="A0A423PZY2"/>
<dbReference type="Proteomes" id="UP000285310">
    <property type="component" value="Unassembled WGS sequence"/>
</dbReference>
<dbReference type="RefSeq" id="WP_123657174.1">
    <property type="nucleotide sequence ID" value="NZ_AYKG01000006.1"/>
</dbReference>
<dbReference type="GO" id="GO:0006396">
    <property type="term" value="P:RNA processing"/>
    <property type="evidence" value="ECO:0007669"/>
    <property type="project" value="InterPro"/>
</dbReference>
<dbReference type="PANTHER" id="PTHR46429">
    <property type="entry name" value="23S RRNA (GUANOSINE-2'-O-)-METHYLTRANSFERASE RLMB"/>
    <property type="match status" value="1"/>
</dbReference>
<dbReference type="OrthoDB" id="9785673at2"/>
<dbReference type="Pfam" id="PF00588">
    <property type="entry name" value="SpoU_methylase"/>
    <property type="match status" value="1"/>
</dbReference>
<keyword evidence="1 4" id="KW-0489">Methyltransferase</keyword>
<gene>
    <name evidence="4" type="ORF">SAJA_03075</name>
</gene>
<sequence>MSDKGQATDWIGGVHAVTAALDAGQKVVRIRLARDKADGRTRALIAAAEAAGVPVESHDRGALDKALPDINHQGCAAEIVTGHILRESELADLLARTDTPWVLALDQVQDPHNLGACLRSAAAAGVTAVIAPRKRAAGLTGAARKVAAGGAEIVPFVPVTNLSRAIERLKADGFWAVGLAGESHASIHDTDLPARIVWVAGGEADGLRALTADHCDLLVSIPMEPVMESLNVSVATAIALFETRRQRAARA</sequence>
<dbReference type="GO" id="GO:0005829">
    <property type="term" value="C:cytosol"/>
    <property type="evidence" value="ECO:0007669"/>
    <property type="project" value="TreeGrafter"/>
</dbReference>
<dbReference type="AlphaFoldDB" id="A0A423PZY2"/>
<dbReference type="SUPFAM" id="SSF75217">
    <property type="entry name" value="alpha/beta knot"/>
    <property type="match status" value="1"/>
</dbReference>
<dbReference type="GO" id="GO:0008173">
    <property type="term" value="F:RNA methyltransferase activity"/>
    <property type="evidence" value="ECO:0007669"/>
    <property type="project" value="InterPro"/>
</dbReference>
<dbReference type="GO" id="GO:0003723">
    <property type="term" value="F:RNA binding"/>
    <property type="evidence" value="ECO:0007669"/>
    <property type="project" value="InterPro"/>
</dbReference>
<evidence type="ECO:0000256" key="1">
    <source>
        <dbReference type="ARBA" id="ARBA00022603"/>
    </source>
</evidence>
<dbReference type="InterPro" id="IPR029028">
    <property type="entry name" value="Alpha/beta_knot_MTases"/>
</dbReference>
<evidence type="ECO:0000259" key="3">
    <source>
        <dbReference type="SMART" id="SM00967"/>
    </source>
</evidence>
<dbReference type="Gene3D" id="3.40.1280.10">
    <property type="match status" value="1"/>
</dbReference>
<evidence type="ECO:0000313" key="4">
    <source>
        <dbReference type="EMBL" id="ROO31300.1"/>
    </source>
</evidence>
<dbReference type="Pfam" id="PF08032">
    <property type="entry name" value="SpoU_sub_bind"/>
    <property type="match status" value="1"/>
</dbReference>
<proteinExistence type="predicted"/>
<dbReference type="PANTHER" id="PTHR46429:SF1">
    <property type="entry name" value="23S RRNA (GUANOSINE-2'-O-)-METHYLTRANSFERASE RLMB"/>
    <property type="match status" value="1"/>
</dbReference>
<reference evidence="4 5" key="1">
    <citation type="submission" date="2013-10" db="EMBL/GenBank/DDBJ databases">
        <title>Salinisphaera japonica YTM-1 Genome Sequencing.</title>
        <authorList>
            <person name="Lai Q."/>
            <person name="Li C."/>
            <person name="Shao Z."/>
        </authorList>
    </citation>
    <scope>NUCLEOTIDE SEQUENCE [LARGE SCALE GENOMIC DNA]</scope>
    <source>
        <strain evidence="4 5">YTM-1</strain>
    </source>
</reference>
<dbReference type="CDD" id="cd18103">
    <property type="entry name" value="SpoU-like_RlmB"/>
    <property type="match status" value="1"/>
</dbReference>
<dbReference type="InterPro" id="IPR013123">
    <property type="entry name" value="SpoU_subst-bd"/>
</dbReference>
<name>A0A423PZY2_9GAMM</name>
<dbReference type="InterPro" id="IPR001537">
    <property type="entry name" value="SpoU_MeTrfase"/>
</dbReference>